<evidence type="ECO:0000256" key="1">
    <source>
        <dbReference type="ARBA" id="ARBA00022801"/>
    </source>
</evidence>
<dbReference type="Gene3D" id="3.40.1090.10">
    <property type="entry name" value="Cytosolic phospholipase A2 catalytic domain"/>
    <property type="match status" value="2"/>
</dbReference>
<proteinExistence type="predicted"/>
<dbReference type="InterPro" id="IPR002641">
    <property type="entry name" value="PNPLA_dom"/>
</dbReference>
<dbReference type="PANTHER" id="PTHR14226">
    <property type="entry name" value="NEUROPATHY TARGET ESTERASE/SWISS CHEESE D.MELANOGASTER"/>
    <property type="match status" value="1"/>
</dbReference>
<dbReference type="GO" id="GO:0016787">
    <property type="term" value="F:hydrolase activity"/>
    <property type="evidence" value="ECO:0007669"/>
    <property type="project" value="UniProtKB-KW"/>
</dbReference>
<feature type="domain" description="PNPLA" evidence="6">
    <location>
        <begin position="1"/>
        <end position="107"/>
    </location>
</feature>
<keyword evidence="1" id="KW-0378">Hydrolase</keyword>
<evidence type="ECO:0000313" key="8">
    <source>
        <dbReference type="Proteomes" id="UP000027451"/>
    </source>
</evidence>
<gene>
    <name evidence="7" type="ORF">BG60_18075</name>
</gene>
<reference evidence="7 8" key="1">
    <citation type="submission" date="2014-03" db="EMBL/GenBank/DDBJ databases">
        <title>Draft Genome Sequences of Four Burkholderia Strains.</title>
        <authorList>
            <person name="Liu X.Y."/>
            <person name="Li C.X."/>
            <person name="Xu J.H."/>
        </authorList>
    </citation>
    <scope>NUCLEOTIDE SEQUENCE [LARGE SCALE GENOMIC DNA]</scope>
    <source>
        <strain evidence="7 8">OP-1</strain>
    </source>
</reference>
<dbReference type="AlphaFoldDB" id="A0A656QBW1"/>
<evidence type="ECO:0000256" key="3">
    <source>
        <dbReference type="ARBA" id="ARBA00023098"/>
    </source>
</evidence>
<feature type="chain" id="PRO_5024919305" description="PNPLA domain-containing protein" evidence="5">
    <location>
        <begin position="23"/>
        <end position="113"/>
    </location>
</feature>
<evidence type="ECO:0000313" key="7">
    <source>
        <dbReference type="EMBL" id="KDR27360.1"/>
    </source>
</evidence>
<evidence type="ECO:0000259" key="6">
    <source>
        <dbReference type="PROSITE" id="PS51635"/>
    </source>
</evidence>
<accession>A0A656QBW1</accession>
<dbReference type="GO" id="GO:0016042">
    <property type="term" value="P:lipid catabolic process"/>
    <property type="evidence" value="ECO:0007669"/>
    <property type="project" value="UniProtKB-KW"/>
</dbReference>
<name>A0A656QBW1_9BURK</name>
<dbReference type="PROSITE" id="PS51635">
    <property type="entry name" value="PNPLA"/>
    <property type="match status" value="1"/>
</dbReference>
<sequence length="113" mass="11830">MRAFVSLLLAFCLHVPFSDAFAQGSSSPVIDAAPKSRPRIALVLSGGGARGYSHIGVLKVLERMRVPVDFIVGASMAAPGLFSPIEVDGRVRIDGGIVDNLPVDVARELGADT</sequence>
<dbReference type="SUPFAM" id="SSF52151">
    <property type="entry name" value="FabD/lysophospholipase-like"/>
    <property type="match status" value="1"/>
</dbReference>
<dbReference type="Pfam" id="PF01734">
    <property type="entry name" value="Patatin"/>
    <property type="match status" value="1"/>
</dbReference>
<keyword evidence="3" id="KW-0443">Lipid metabolism</keyword>
<keyword evidence="5" id="KW-0732">Signal</keyword>
<evidence type="ECO:0000256" key="4">
    <source>
        <dbReference type="PROSITE-ProRule" id="PRU01161"/>
    </source>
</evidence>
<evidence type="ECO:0000256" key="2">
    <source>
        <dbReference type="ARBA" id="ARBA00022963"/>
    </source>
</evidence>
<dbReference type="Proteomes" id="UP000027451">
    <property type="component" value="Unassembled WGS sequence"/>
</dbReference>
<dbReference type="EMBL" id="JFHD01000026">
    <property type="protein sequence ID" value="KDR27360.1"/>
    <property type="molecule type" value="Genomic_DNA"/>
</dbReference>
<feature type="short sequence motif" description="DGA/G" evidence="4">
    <location>
        <begin position="94"/>
        <end position="96"/>
    </location>
</feature>
<comment type="caution">
    <text evidence="7">The sequence shown here is derived from an EMBL/GenBank/DDBJ whole genome shotgun (WGS) entry which is preliminary data.</text>
</comment>
<dbReference type="PANTHER" id="PTHR14226:SF29">
    <property type="entry name" value="NEUROPATHY TARGET ESTERASE SWS"/>
    <property type="match status" value="1"/>
</dbReference>
<dbReference type="RefSeq" id="WP_034473270.1">
    <property type="nucleotide sequence ID" value="NZ_JFHD01000026.1"/>
</dbReference>
<keyword evidence="2" id="KW-0442">Lipid degradation</keyword>
<dbReference type="InterPro" id="IPR016035">
    <property type="entry name" value="Acyl_Trfase/lysoPLipase"/>
</dbReference>
<organism evidence="7 8">
    <name type="scientific">Caballeronia zhejiangensis</name>
    <dbReference type="NCBI Taxonomy" id="871203"/>
    <lineage>
        <taxon>Bacteria</taxon>
        <taxon>Pseudomonadati</taxon>
        <taxon>Pseudomonadota</taxon>
        <taxon>Betaproteobacteria</taxon>
        <taxon>Burkholderiales</taxon>
        <taxon>Burkholderiaceae</taxon>
        <taxon>Caballeronia</taxon>
    </lineage>
</organism>
<keyword evidence="8" id="KW-1185">Reference proteome</keyword>
<protein>
    <recommendedName>
        <fullName evidence="6">PNPLA domain-containing protein</fullName>
    </recommendedName>
</protein>
<comment type="caution">
    <text evidence="4">Lacks conserved residue(s) required for the propagation of feature annotation.</text>
</comment>
<evidence type="ECO:0000256" key="5">
    <source>
        <dbReference type="SAM" id="SignalP"/>
    </source>
</evidence>
<feature type="signal peptide" evidence="5">
    <location>
        <begin position="1"/>
        <end position="22"/>
    </location>
</feature>
<dbReference type="InterPro" id="IPR050301">
    <property type="entry name" value="NTE"/>
</dbReference>